<dbReference type="HAMAP" id="MF_01328_B">
    <property type="entry name" value="Ribosomal_uL4_B"/>
    <property type="match status" value="1"/>
</dbReference>
<dbReference type="FunFam" id="3.40.1370.10:FF:000001">
    <property type="entry name" value="50S ribosomal protein L4"/>
    <property type="match status" value="1"/>
</dbReference>
<gene>
    <name evidence="7 9" type="primary">rplD</name>
    <name evidence="9" type="ORF">GCM10025791_41770</name>
</gene>
<keyword evidence="2 7" id="KW-0699">rRNA-binding</keyword>
<comment type="similarity">
    <text evidence="1 7">Belongs to the universal ribosomal protein uL4 family.</text>
</comment>
<comment type="function">
    <text evidence="7">Forms part of the polypeptide exit tunnel.</text>
</comment>
<evidence type="ECO:0000256" key="6">
    <source>
        <dbReference type="ARBA" id="ARBA00035244"/>
    </source>
</evidence>
<keyword evidence="10" id="KW-1185">Reference proteome</keyword>
<evidence type="ECO:0000256" key="4">
    <source>
        <dbReference type="ARBA" id="ARBA00022980"/>
    </source>
</evidence>
<evidence type="ECO:0000256" key="3">
    <source>
        <dbReference type="ARBA" id="ARBA00022884"/>
    </source>
</evidence>
<accession>A0AAV3U7R5</accession>
<comment type="caution">
    <text evidence="9">The sequence shown here is derived from an EMBL/GenBank/DDBJ whole genome shotgun (WGS) entry which is preliminary data.</text>
</comment>
<protein>
    <recommendedName>
        <fullName evidence="6 7">Large ribosomal subunit protein uL4</fullName>
    </recommendedName>
</protein>
<keyword evidence="3 7" id="KW-0694">RNA-binding</keyword>
<dbReference type="GO" id="GO:0019843">
    <property type="term" value="F:rRNA binding"/>
    <property type="evidence" value="ECO:0007669"/>
    <property type="project" value="UniProtKB-UniRule"/>
</dbReference>
<organism evidence="9 10">
    <name type="scientific">Halioxenophilus aromaticivorans</name>
    <dbReference type="NCBI Taxonomy" id="1306992"/>
    <lineage>
        <taxon>Bacteria</taxon>
        <taxon>Pseudomonadati</taxon>
        <taxon>Pseudomonadota</taxon>
        <taxon>Gammaproteobacteria</taxon>
        <taxon>Alteromonadales</taxon>
        <taxon>Alteromonadaceae</taxon>
        <taxon>Halioxenophilus</taxon>
    </lineage>
</organism>
<dbReference type="PANTHER" id="PTHR10746:SF6">
    <property type="entry name" value="LARGE RIBOSOMAL SUBUNIT PROTEIN UL4M"/>
    <property type="match status" value="1"/>
</dbReference>
<dbReference type="SUPFAM" id="SSF52166">
    <property type="entry name" value="Ribosomal protein L4"/>
    <property type="match status" value="1"/>
</dbReference>
<dbReference type="GO" id="GO:1990904">
    <property type="term" value="C:ribonucleoprotein complex"/>
    <property type="evidence" value="ECO:0007669"/>
    <property type="project" value="UniProtKB-KW"/>
</dbReference>
<dbReference type="Proteomes" id="UP001409585">
    <property type="component" value="Unassembled WGS sequence"/>
</dbReference>
<comment type="function">
    <text evidence="7">One of the primary rRNA binding proteins, this protein initially binds near the 5'-end of the 23S rRNA. It is important during the early stages of 50S assembly. It makes multiple contacts with different domains of the 23S rRNA in the assembled 50S subunit and ribosome.</text>
</comment>
<dbReference type="PANTHER" id="PTHR10746">
    <property type="entry name" value="50S RIBOSOMAL PROTEIN L4"/>
    <property type="match status" value="1"/>
</dbReference>
<dbReference type="GO" id="GO:0003735">
    <property type="term" value="F:structural constituent of ribosome"/>
    <property type="evidence" value="ECO:0007669"/>
    <property type="project" value="InterPro"/>
</dbReference>
<dbReference type="NCBIfam" id="TIGR03953">
    <property type="entry name" value="rplD_bact"/>
    <property type="match status" value="1"/>
</dbReference>
<evidence type="ECO:0000313" key="10">
    <source>
        <dbReference type="Proteomes" id="UP001409585"/>
    </source>
</evidence>
<name>A0AAV3U7R5_9ALTE</name>
<comment type="subunit">
    <text evidence="7">Part of the 50S ribosomal subunit.</text>
</comment>
<dbReference type="GO" id="GO:0006412">
    <property type="term" value="P:translation"/>
    <property type="evidence" value="ECO:0007669"/>
    <property type="project" value="UniProtKB-UniRule"/>
</dbReference>
<dbReference type="InterPro" id="IPR002136">
    <property type="entry name" value="Ribosomal_uL4"/>
</dbReference>
<keyword evidence="4 7" id="KW-0689">Ribosomal protein</keyword>
<dbReference type="Pfam" id="PF00573">
    <property type="entry name" value="Ribosomal_L4"/>
    <property type="match status" value="1"/>
</dbReference>
<evidence type="ECO:0000256" key="5">
    <source>
        <dbReference type="ARBA" id="ARBA00023274"/>
    </source>
</evidence>
<dbReference type="GO" id="GO:0005840">
    <property type="term" value="C:ribosome"/>
    <property type="evidence" value="ECO:0007669"/>
    <property type="project" value="UniProtKB-KW"/>
</dbReference>
<dbReference type="RefSeq" id="WP_345426934.1">
    <property type="nucleotide sequence ID" value="NZ_AP031496.1"/>
</dbReference>
<dbReference type="InterPro" id="IPR023574">
    <property type="entry name" value="Ribosomal_uL4_dom_sf"/>
</dbReference>
<feature type="region of interest" description="Disordered" evidence="8">
    <location>
        <begin position="46"/>
        <end position="72"/>
    </location>
</feature>
<dbReference type="EMBL" id="BAABLX010000074">
    <property type="protein sequence ID" value="GAA4957022.1"/>
    <property type="molecule type" value="Genomic_DNA"/>
</dbReference>
<sequence>MELSIATPEGKGGTVSVSEVTFGKEFNQDLVHQAVVAYMAGARQGTKAQKTRSEVSGGGKKPWRQKGTGRARAGTIRSPIWRSGGTTFAAKPRNHDQKLNKKMYRGALRCILSELARQERLVVVENFDLEAPKTKALVQKLAQYDISEALIVTEDVNESLYLSARNLHKVDVCDVAGVNPVSLIRFDKVVMTVAALKKFEEVLG</sequence>
<dbReference type="AlphaFoldDB" id="A0AAV3U7R5"/>
<evidence type="ECO:0000256" key="8">
    <source>
        <dbReference type="SAM" id="MobiDB-lite"/>
    </source>
</evidence>
<evidence type="ECO:0000313" key="9">
    <source>
        <dbReference type="EMBL" id="GAA4957022.1"/>
    </source>
</evidence>
<evidence type="ECO:0000256" key="7">
    <source>
        <dbReference type="HAMAP-Rule" id="MF_01328"/>
    </source>
</evidence>
<keyword evidence="5 7" id="KW-0687">Ribonucleoprotein</keyword>
<dbReference type="InterPro" id="IPR013005">
    <property type="entry name" value="Ribosomal_uL4-like"/>
</dbReference>
<dbReference type="Gene3D" id="3.40.1370.10">
    <property type="match status" value="1"/>
</dbReference>
<reference evidence="10" key="1">
    <citation type="journal article" date="2019" name="Int. J. Syst. Evol. Microbiol.">
        <title>The Global Catalogue of Microorganisms (GCM) 10K type strain sequencing project: providing services to taxonomists for standard genome sequencing and annotation.</title>
        <authorList>
            <consortium name="The Broad Institute Genomics Platform"/>
            <consortium name="The Broad Institute Genome Sequencing Center for Infectious Disease"/>
            <person name="Wu L."/>
            <person name="Ma J."/>
        </authorList>
    </citation>
    <scope>NUCLEOTIDE SEQUENCE [LARGE SCALE GENOMIC DNA]</scope>
    <source>
        <strain evidence="10">JCM 19134</strain>
    </source>
</reference>
<proteinExistence type="inferred from homology"/>
<evidence type="ECO:0000256" key="2">
    <source>
        <dbReference type="ARBA" id="ARBA00022730"/>
    </source>
</evidence>
<evidence type="ECO:0000256" key="1">
    <source>
        <dbReference type="ARBA" id="ARBA00010528"/>
    </source>
</evidence>